<comment type="function">
    <text evidence="7">Functions as a peptidoglycan terminase that cleaves nascent peptidoglycan strands endolytically to terminate their elongation.</text>
</comment>
<dbReference type="GO" id="GO:0008932">
    <property type="term" value="F:lytic endotransglycosylase activity"/>
    <property type="evidence" value="ECO:0007669"/>
    <property type="project" value="UniProtKB-UniRule"/>
</dbReference>
<dbReference type="AlphaFoldDB" id="A0AA41X0P2"/>
<dbReference type="EC" id="4.2.2.29" evidence="7"/>
<evidence type="ECO:0000256" key="1">
    <source>
        <dbReference type="ARBA" id="ARBA00022475"/>
    </source>
</evidence>
<sequence>MKIYSLSKIAIVLSVLLIFILLGALWRVSAVPQTSLIVQDEQFFEVKPGANMTSVLRELAEKEVIEPSFWQSVWIKSNPKLANIQQGWYQLSIGMTLLNFVQKLHVGHVVEHKITLVEGFTVWQWLEQMAATGDIIIDVSYDHDAFEYQFTPLSKHHQMTIREGYFAPDTYAYAHQAKASDILFAAYAKQRQQLKALMSEFTLPKFIHNEHELLTLASIVEKETGTAKERPIIAGVFLSRLAKNMRLQTDPTIIYGIGPSFNGDITYADLRAKTPYNTYRINGLTPTPIANPSLASIKAVLAPEQTDALYFVARGDGTHEFSKTLAAHNKAVKKYQLTKP</sequence>
<keyword evidence="2 7" id="KW-0812">Transmembrane</keyword>
<dbReference type="NCBIfam" id="TIGR00247">
    <property type="entry name" value="endolytic transglycosylase MltG"/>
    <property type="match status" value="1"/>
</dbReference>
<dbReference type="GO" id="GO:0005886">
    <property type="term" value="C:plasma membrane"/>
    <property type="evidence" value="ECO:0007669"/>
    <property type="project" value="UniProtKB-UniRule"/>
</dbReference>
<name>A0AA41X0P2_9ALTE</name>
<accession>A0AA41X0P2</accession>
<dbReference type="CDD" id="cd08010">
    <property type="entry name" value="MltG_like"/>
    <property type="match status" value="1"/>
</dbReference>
<evidence type="ECO:0000256" key="6">
    <source>
        <dbReference type="ARBA" id="ARBA00023316"/>
    </source>
</evidence>
<comment type="catalytic activity">
    <reaction evidence="7">
        <text>a peptidoglycan chain = a peptidoglycan chain with N-acetyl-1,6-anhydromuramyl-[peptide] at the reducing end + a peptidoglycan chain with N-acetylglucosamine at the non-reducing end.</text>
        <dbReference type="EC" id="4.2.2.29"/>
    </reaction>
</comment>
<keyword evidence="7" id="KW-0997">Cell inner membrane</keyword>
<dbReference type="PANTHER" id="PTHR30518:SF2">
    <property type="entry name" value="ENDOLYTIC MUREIN TRANSGLYCOSYLASE"/>
    <property type="match status" value="1"/>
</dbReference>
<dbReference type="Gene3D" id="3.30.1490.480">
    <property type="entry name" value="Endolytic murein transglycosylase"/>
    <property type="match status" value="1"/>
</dbReference>
<dbReference type="RefSeq" id="WP_254097628.1">
    <property type="nucleotide sequence ID" value="NZ_JANATA010000001.1"/>
</dbReference>
<gene>
    <name evidence="7 8" type="primary">mltG</name>
    <name evidence="8" type="ORF">NLF92_00150</name>
</gene>
<dbReference type="Proteomes" id="UP001165413">
    <property type="component" value="Unassembled WGS sequence"/>
</dbReference>
<dbReference type="HAMAP" id="MF_02065">
    <property type="entry name" value="MltG"/>
    <property type="match status" value="1"/>
</dbReference>
<proteinExistence type="inferred from homology"/>
<evidence type="ECO:0000256" key="4">
    <source>
        <dbReference type="ARBA" id="ARBA00023136"/>
    </source>
</evidence>
<dbReference type="EMBL" id="JANATA010000001">
    <property type="protein sequence ID" value="MCP3427356.1"/>
    <property type="molecule type" value="Genomic_DNA"/>
</dbReference>
<evidence type="ECO:0000313" key="9">
    <source>
        <dbReference type="Proteomes" id="UP001165413"/>
    </source>
</evidence>
<keyword evidence="5 7" id="KW-0456">Lyase</keyword>
<dbReference type="GO" id="GO:0009252">
    <property type="term" value="P:peptidoglycan biosynthetic process"/>
    <property type="evidence" value="ECO:0007669"/>
    <property type="project" value="UniProtKB-UniRule"/>
</dbReference>
<dbReference type="GO" id="GO:0071555">
    <property type="term" value="P:cell wall organization"/>
    <property type="evidence" value="ECO:0007669"/>
    <property type="project" value="UniProtKB-KW"/>
</dbReference>
<dbReference type="PANTHER" id="PTHR30518">
    <property type="entry name" value="ENDOLYTIC MUREIN TRANSGLYCOSYLASE"/>
    <property type="match status" value="1"/>
</dbReference>
<feature type="site" description="Important for catalytic activity" evidence="7">
    <location>
        <position position="223"/>
    </location>
</feature>
<comment type="similarity">
    <text evidence="7">Belongs to the transglycosylase MltG family.</text>
</comment>
<keyword evidence="6 7" id="KW-0961">Cell wall biogenesis/degradation</keyword>
<dbReference type="Pfam" id="PF02618">
    <property type="entry name" value="YceG"/>
    <property type="match status" value="1"/>
</dbReference>
<evidence type="ECO:0000256" key="3">
    <source>
        <dbReference type="ARBA" id="ARBA00022989"/>
    </source>
</evidence>
<evidence type="ECO:0000313" key="8">
    <source>
        <dbReference type="EMBL" id="MCP3427356.1"/>
    </source>
</evidence>
<dbReference type="InterPro" id="IPR003770">
    <property type="entry name" value="MLTG-like"/>
</dbReference>
<keyword evidence="1 7" id="KW-1003">Cell membrane</keyword>
<protein>
    <recommendedName>
        <fullName evidence="7">Endolytic murein transglycosylase</fullName>
        <ecNumber evidence="7">4.2.2.29</ecNumber>
    </recommendedName>
    <alternativeName>
        <fullName evidence="7">Peptidoglycan lytic transglycosylase</fullName>
    </alternativeName>
    <alternativeName>
        <fullName evidence="7">Peptidoglycan polymerization terminase</fullName>
    </alternativeName>
</protein>
<keyword evidence="3 7" id="KW-1133">Transmembrane helix</keyword>
<evidence type="ECO:0000256" key="7">
    <source>
        <dbReference type="HAMAP-Rule" id="MF_02065"/>
    </source>
</evidence>
<evidence type="ECO:0000256" key="2">
    <source>
        <dbReference type="ARBA" id="ARBA00022692"/>
    </source>
</evidence>
<organism evidence="8 9">
    <name type="scientific">Opacimonas viscosa</name>
    <dbReference type="NCBI Taxonomy" id="2961944"/>
    <lineage>
        <taxon>Bacteria</taxon>
        <taxon>Pseudomonadati</taxon>
        <taxon>Pseudomonadota</taxon>
        <taxon>Gammaproteobacteria</taxon>
        <taxon>Alteromonadales</taxon>
        <taxon>Alteromonadaceae</taxon>
        <taxon>Opacimonas</taxon>
    </lineage>
</organism>
<keyword evidence="4 7" id="KW-0472">Membrane</keyword>
<reference evidence="8" key="1">
    <citation type="submission" date="2022-07" db="EMBL/GenBank/DDBJ databases">
        <title>Characterization of the Novel Bacterium Alteromonas immobilis LMIT006 and Alteromonas gregis LMIT007.</title>
        <authorList>
            <person name="Lin X."/>
        </authorList>
    </citation>
    <scope>NUCLEOTIDE SEQUENCE</scope>
    <source>
        <strain evidence="8">LMIT007</strain>
    </source>
</reference>
<evidence type="ECO:0000256" key="5">
    <source>
        <dbReference type="ARBA" id="ARBA00023239"/>
    </source>
</evidence>
<comment type="caution">
    <text evidence="8">The sequence shown here is derived from an EMBL/GenBank/DDBJ whole genome shotgun (WGS) entry which is preliminary data.</text>
</comment>
<dbReference type="Gene3D" id="3.30.160.60">
    <property type="entry name" value="Classic Zinc Finger"/>
    <property type="match status" value="1"/>
</dbReference>
<keyword evidence="9" id="KW-1185">Reference proteome</keyword>